<evidence type="ECO:0000313" key="4">
    <source>
        <dbReference type="EMBL" id="SMC14284.1"/>
    </source>
</evidence>
<keyword evidence="1 4" id="KW-0378">Hydrolase</keyword>
<dbReference type="SUPFAM" id="SSF53187">
    <property type="entry name" value="Zn-dependent exopeptidases"/>
    <property type="match status" value="1"/>
</dbReference>
<dbReference type="InterPro" id="IPR002933">
    <property type="entry name" value="Peptidase_M20"/>
</dbReference>
<protein>
    <submittedName>
        <fullName evidence="4">Putative hydrolase YxeP</fullName>
        <ecNumber evidence="4">3.-.-.-</ecNumber>
    </submittedName>
</protein>
<keyword evidence="2" id="KW-0479">Metal-binding</keyword>
<dbReference type="InterPro" id="IPR017439">
    <property type="entry name" value="Amidohydrolase"/>
</dbReference>
<evidence type="ECO:0000313" key="5">
    <source>
        <dbReference type="Proteomes" id="UP000193224"/>
    </source>
</evidence>
<dbReference type="EMBL" id="FWXB01000023">
    <property type="protein sequence ID" value="SMC14284.1"/>
    <property type="molecule type" value="Genomic_DNA"/>
</dbReference>
<feature type="domain" description="Peptidase M20 dimerisation" evidence="3">
    <location>
        <begin position="206"/>
        <end position="300"/>
    </location>
</feature>
<dbReference type="AlphaFoldDB" id="A0A1X7BXF8"/>
<name>A0A1X7BXF8_9RHOB</name>
<dbReference type="Pfam" id="PF01546">
    <property type="entry name" value="Peptidase_M20"/>
    <property type="match status" value="1"/>
</dbReference>
<proteinExistence type="predicted"/>
<dbReference type="EC" id="3.-.-.-" evidence="4"/>
<keyword evidence="5" id="KW-1185">Reference proteome</keyword>
<dbReference type="Gene3D" id="3.40.630.10">
    <property type="entry name" value="Zn peptidases"/>
    <property type="match status" value="1"/>
</dbReference>
<sequence length="411" mass="44018">MVFSQSRRFLTPNVRHAYLCYAKLAPGPDMDDFHHKLTQMRHAFHRDPELGFQEVRTKAKVAAALRDLGLEVHEGAGVVGVLRAGGGNRAIGLRADMDALPITEASSHGYVSENPGVMHACGHDGHTTMLLGAAETLTRNPDFDGTVVFLFQPNEEHGLGARAMIDEGVLEQFPIDEVYAIHNLPGAPVGQVSTRVGQICASESLFEIEIAGQGGHASMPHVGVDAITVGAEMVLALQTIVSRKMAPSCGTVVSVTEFLTDGQRNVLPGHAVLKGDARSREPEDRQAVEKFMRQIVNGIAAAHGVSAKVSFNTEFIEVINSAAPTDAAARVARTEGLETLPNRPPMSFSEDFAHFCAAVPGCFLLLGNGETGPHSQPLHAADYDFNDALLPIGAAFWAALVRDRLPARQDT</sequence>
<dbReference type="GO" id="GO:0050118">
    <property type="term" value="F:N-acetyldiaminopimelate deacetylase activity"/>
    <property type="evidence" value="ECO:0007669"/>
    <property type="project" value="UniProtKB-ARBA"/>
</dbReference>
<evidence type="ECO:0000259" key="3">
    <source>
        <dbReference type="Pfam" id="PF07687"/>
    </source>
</evidence>
<dbReference type="FunFam" id="3.30.70.360:FF:000001">
    <property type="entry name" value="N-acetyldiaminopimelate deacetylase"/>
    <property type="match status" value="1"/>
</dbReference>
<dbReference type="NCBIfam" id="TIGR01891">
    <property type="entry name" value="amidohydrolases"/>
    <property type="match status" value="1"/>
</dbReference>
<dbReference type="PANTHER" id="PTHR11014">
    <property type="entry name" value="PEPTIDASE M20 FAMILY MEMBER"/>
    <property type="match status" value="1"/>
</dbReference>
<feature type="binding site" evidence="2">
    <location>
        <position position="121"/>
    </location>
    <ligand>
        <name>Mn(2+)</name>
        <dbReference type="ChEBI" id="CHEBI:29035"/>
        <label>2</label>
    </ligand>
</feature>
<reference evidence="4 5" key="1">
    <citation type="submission" date="2017-03" db="EMBL/GenBank/DDBJ databases">
        <authorList>
            <person name="Afonso C.L."/>
            <person name="Miller P.J."/>
            <person name="Scott M.A."/>
            <person name="Spackman E."/>
            <person name="Goraichik I."/>
            <person name="Dimitrov K.M."/>
            <person name="Suarez D.L."/>
            <person name="Swayne D.E."/>
        </authorList>
    </citation>
    <scope>NUCLEOTIDE SEQUENCE [LARGE SCALE GENOMIC DNA]</scope>
    <source>
        <strain evidence="4 5">CECT 7745</strain>
    </source>
</reference>
<organism evidence="4 5">
    <name type="scientific">Roseovarius aestuarii</name>
    <dbReference type="NCBI Taxonomy" id="475083"/>
    <lineage>
        <taxon>Bacteria</taxon>
        <taxon>Pseudomonadati</taxon>
        <taxon>Pseudomonadota</taxon>
        <taxon>Alphaproteobacteria</taxon>
        <taxon>Rhodobacterales</taxon>
        <taxon>Roseobacteraceae</taxon>
        <taxon>Roseovarius</taxon>
    </lineage>
</organism>
<dbReference type="GO" id="GO:0019877">
    <property type="term" value="P:diaminopimelate biosynthetic process"/>
    <property type="evidence" value="ECO:0007669"/>
    <property type="project" value="UniProtKB-ARBA"/>
</dbReference>
<dbReference type="Gene3D" id="3.30.70.360">
    <property type="match status" value="1"/>
</dbReference>
<dbReference type="PIRSF" id="PIRSF005962">
    <property type="entry name" value="Pept_M20D_amidohydro"/>
    <property type="match status" value="1"/>
</dbReference>
<dbReference type="Pfam" id="PF07687">
    <property type="entry name" value="M20_dimer"/>
    <property type="match status" value="1"/>
</dbReference>
<comment type="cofactor">
    <cofactor evidence="2">
        <name>Mn(2+)</name>
        <dbReference type="ChEBI" id="CHEBI:29035"/>
    </cofactor>
    <text evidence="2">The Mn(2+) ion enhances activity.</text>
</comment>
<accession>A0A1X7BXF8</accession>
<dbReference type="PANTHER" id="PTHR11014:SF63">
    <property type="entry name" value="METALLOPEPTIDASE, PUTATIVE (AFU_ORTHOLOGUE AFUA_6G09600)-RELATED"/>
    <property type="match status" value="1"/>
</dbReference>
<dbReference type="InterPro" id="IPR036264">
    <property type="entry name" value="Bact_exopeptidase_dim_dom"/>
</dbReference>
<dbReference type="GO" id="GO:0046872">
    <property type="term" value="F:metal ion binding"/>
    <property type="evidence" value="ECO:0007669"/>
    <property type="project" value="UniProtKB-KW"/>
</dbReference>
<gene>
    <name evidence="4" type="primary">yxeP_4</name>
    <name evidence="4" type="ORF">ROA7745_04150</name>
</gene>
<dbReference type="InterPro" id="IPR011650">
    <property type="entry name" value="Peptidase_M20_dimer"/>
</dbReference>
<feature type="binding site" evidence="2">
    <location>
        <position position="379"/>
    </location>
    <ligand>
        <name>Mn(2+)</name>
        <dbReference type="ChEBI" id="CHEBI:29035"/>
        <label>2</label>
    </ligand>
</feature>
<feature type="binding site" evidence="2">
    <location>
        <position position="123"/>
    </location>
    <ligand>
        <name>Mn(2+)</name>
        <dbReference type="ChEBI" id="CHEBI:29035"/>
        <label>2</label>
    </ligand>
</feature>
<feature type="binding site" evidence="2">
    <location>
        <position position="156"/>
    </location>
    <ligand>
        <name>Mn(2+)</name>
        <dbReference type="ChEBI" id="CHEBI:29035"/>
        <label>2</label>
    </ligand>
</feature>
<dbReference type="SUPFAM" id="SSF55031">
    <property type="entry name" value="Bacterial exopeptidase dimerisation domain"/>
    <property type="match status" value="1"/>
</dbReference>
<evidence type="ECO:0000256" key="2">
    <source>
        <dbReference type="PIRSR" id="PIRSR005962-1"/>
    </source>
</evidence>
<keyword evidence="2" id="KW-0464">Manganese</keyword>
<dbReference type="Proteomes" id="UP000193224">
    <property type="component" value="Unassembled WGS sequence"/>
</dbReference>
<feature type="binding site" evidence="2">
    <location>
        <position position="182"/>
    </location>
    <ligand>
        <name>Mn(2+)</name>
        <dbReference type="ChEBI" id="CHEBI:29035"/>
        <label>2</label>
    </ligand>
</feature>
<evidence type="ECO:0000256" key="1">
    <source>
        <dbReference type="ARBA" id="ARBA00022801"/>
    </source>
</evidence>